<comment type="caution">
    <text evidence="1">The sequence shown here is derived from an EMBL/GenBank/DDBJ whole genome shotgun (WGS) entry which is preliminary data.</text>
</comment>
<feature type="non-terminal residue" evidence="1">
    <location>
        <position position="66"/>
    </location>
</feature>
<keyword evidence="2" id="KW-1185">Reference proteome</keyword>
<protein>
    <submittedName>
        <fullName evidence="1">Uncharacterized protein</fullName>
    </submittedName>
</protein>
<accession>A0ABS8TJ16</accession>
<sequence>MGCDTGDLGRSGRGLLEMVVLHPIMAENNGGSGEGKIRRREVVRAGGCCEGVRQLKVWCGVGLGEE</sequence>
<proteinExistence type="predicted"/>
<dbReference type="Proteomes" id="UP000823775">
    <property type="component" value="Unassembled WGS sequence"/>
</dbReference>
<evidence type="ECO:0000313" key="2">
    <source>
        <dbReference type="Proteomes" id="UP000823775"/>
    </source>
</evidence>
<dbReference type="EMBL" id="JACEIK010001691">
    <property type="protein sequence ID" value="MCD7471507.1"/>
    <property type="molecule type" value="Genomic_DNA"/>
</dbReference>
<evidence type="ECO:0000313" key="1">
    <source>
        <dbReference type="EMBL" id="MCD7471507.1"/>
    </source>
</evidence>
<gene>
    <name evidence="1" type="ORF">HAX54_011986</name>
</gene>
<organism evidence="1 2">
    <name type="scientific">Datura stramonium</name>
    <name type="common">Jimsonweed</name>
    <name type="synonym">Common thornapple</name>
    <dbReference type="NCBI Taxonomy" id="4076"/>
    <lineage>
        <taxon>Eukaryota</taxon>
        <taxon>Viridiplantae</taxon>
        <taxon>Streptophyta</taxon>
        <taxon>Embryophyta</taxon>
        <taxon>Tracheophyta</taxon>
        <taxon>Spermatophyta</taxon>
        <taxon>Magnoliopsida</taxon>
        <taxon>eudicotyledons</taxon>
        <taxon>Gunneridae</taxon>
        <taxon>Pentapetalae</taxon>
        <taxon>asterids</taxon>
        <taxon>lamiids</taxon>
        <taxon>Solanales</taxon>
        <taxon>Solanaceae</taxon>
        <taxon>Solanoideae</taxon>
        <taxon>Datureae</taxon>
        <taxon>Datura</taxon>
    </lineage>
</organism>
<name>A0ABS8TJ16_DATST</name>
<reference evidence="1 2" key="1">
    <citation type="journal article" date="2021" name="BMC Genomics">
        <title>Datura genome reveals duplications of psychoactive alkaloid biosynthetic genes and high mutation rate following tissue culture.</title>
        <authorList>
            <person name="Rajewski A."/>
            <person name="Carter-House D."/>
            <person name="Stajich J."/>
            <person name="Litt A."/>
        </authorList>
    </citation>
    <scope>NUCLEOTIDE SEQUENCE [LARGE SCALE GENOMIC DNA]</scope>
    <source>
        <strain evidence="1">AR-01</strain>
    </source>
</reference>